<accession>A0ABY9HAE9</accession>
<dbReference type="Pfam" id="PF14808">
    <property type="entry name" value="TMEM164"/>
    <property type="match status" value="1"/>
</dbReference>
<dbReference type="EMBL" id="CP132191">
    <property type="protein sequence ID" value="WLP85169.1"/>
    <property type="molecule type" value="Genomic_DNA"/>
</dbReference>
<keyword evidence="1" id="KW-0472">Membrane</keyword>
<reference evidence="2" key="1">
    <citation type="submission" date="2023-08" db="EMBL/GenBank/DDBJ databases">
        <title>Complete genome sequence of Mycoplasma seminis 2200.</title>
        <authorList>
            <person name="Spergser J."/>
        </authorList>
    </citation>
    <scope>NUCLEOTIDE SEQUENCE [LARGE SCALE GENOMIC DNA]</scope>
    <source>
        <strain evidence="2">2200</strain>
    </source>
</reference>
<dbReference type="RefSeq" id="WP_305937608.1">
    <property type="nucleotide sequence ID" value="NZ_CP132191.1"/>
</dbReference>
<feature type="transmembrane region" description="Helical" evidence="1">
    <location>
        <begin position="72"/>
        <end position="92"/>
    </location>
</feature>
<feature type="transmembrane region" description="Helical" evidence="1">
    <location>
        <begin position="104"/>
        <end position="123"/>
    </location>
</feature>
<feature type="transmembrane region" description="Helical" evidence="1">
    <location>
        <begin position="30"/>
        <end position="52"/>
    </location>
</feature>
<gene>
    <name evidence="2" type="ORF">Q8852_02485</name>
</gene>
<keyword evidence="3" id="KW-1185">Reference proteome</keyword>
<organism evidence="2 3">
    <name type="scientific">Mycoplasma seminis</name>
    <dbReference type="NCBI Taxonomy" id="512749"/>
    <lineage>
        <taxon>Bacteria</taxon>
        <taxon>Bacillati</taxon>
        <taxon>Mycoplasmatota</taxon>
        <taxon>Mollicutes</taxon>
        <taxon>Mycoplasmataceae</taxon>
        <taxon>Mycoplasma</taxon>
    </lineage>
</organism>
<proteinExistence type="predicted"/>
<keyword evidence="1" id="KW-0812">Transmembrane</keyword>
<feature type="transmembrane region" description="Helical" evidence="1">
    <location>
        <begin position="180"/>
        <end position="205"/>
    </location>
</feature>
<feature type="transmembrane region" description="Helical" evidence="1">
    <location>
        <begin position="217"/>
        <end position="237"/>
    </location>
</feature>
<sequence>MNWEEKYWYLQHSFLSWTGTNGNDAGNLSITLILMKLNLVFIVLFVFLFWLFKRQIYAHWIKHQPSAKIQEILIRSVGFLLLLGMFLRSLNMGLTSYPRIWESIPLHFCRLVGLCIGIILLLNKTQWMKYVAAPAYLGAFVALAIPDVKIVFTPNETFSAFGENFVAGQDKIYHVAWNNVYFYDLIGLHSFMIISSLVVSILYPYKMSKKDVVIQSQIFAAFFLVNFTINAFTDALAPIEWKSNYMYCGMDQYNGFSNLLGPLLHWPWSLITLMLIGLAYFYFAAWIFDLQDKICFNFKKGKKFIEIKPSTKGFMSSFKAK</sequence>
<feature type="transmembrane region" description="Helical" evidence="1">
    <location>
        <begin position="266"/>
        <end position="288"/>
    </location>
</feature>
<evidence type="ECO:0000313" key="2">
    <source>
        <dbReference type="EMBL" id="WLP85169.1"/>
    </source>
</evidence>
<evidence type="ECO:0000313" key="3">
    <source>
        <dbReference type="Proteomes" id="UP001237011"/>
    </source>
</evidence>
<keyword evidence="1" id="KW-1133">Transmembrane helix</keyword>
<name>A0ABY9HAE9_9MOLU</name>
<protein>
    <submittedName>
        <fullName evidence="2">YwaF family protein</fullName>
    </submittedName>
</protein>
<evidence type="ECO:0000256" key="1">
    <source>
        <dbReference type="SAM" id="Phobius"/>
    </source>
</evidence>
<dbReference type="Proteomes" id="UP001237011">
    <property type="component" value="Chromosome"/>
</dbReference>
<feature type="transmembrane region" description="Helical" evidence="1">
    <location>
        <begin position="130"/>
        <end position="152"/>
    </location>
</feature>